<evidence type="ECO:0000256" key="6">
    <source>
        <dbReference type="PIRSR" id="PIRSR613078-1"/>
    </source>
</evidence>
<dbReference type="GO" id="GO:0006096">
    <property type="term" value="P:glycolytic process"/>
    <property type="evidence" value="ECO:0007669"/>
    <property type="project" value="UniProtKB-UniPathway"/>
</dbReference>
<evidence type="ECO:0000256" key="4">
    <source>
        <dbReference type="ARBA" id="ARBA00023152"/>
    </source>
</evidence>
<gene>
    <name evidence="10" type="ORF">METBIDRAFT_40487</name>
</gene>
<evidence type="ECO:0000256" key="1">
    <source>
        <dbReference type="ARBA" id="ARBA00000380"/>
    </source>
</evidence>
<dbReference type="NCBIfam" id="TIGR01258">
    <property type="entry name" value="pgm_1"/>
    <property type="match status" value="1"/>
</dbReference>
<dbReference type="InterPro" id="IPR001345">
    <property type="entry name" value="PG/BPGM_mutase_AS"/>
</dbReference>
<evidence type="ECO:0000313" key="11">
    <source>
        <dbReference type="Proteomes" id="UP000092555"/>
    </source>
</evidence>
<dbReference type="PIRSF" id="PIRSF000709">
    <property type="entry name" value="6PFK_2-Ptase"/>
    <property type="match status" value="1"/>
</dbReference>
<dbReference type="PROSITE" id="PS00175">
    <property type="entry name" value="PG_MUTASE"/>
    <property type="match status" value="1"/>
</dbReference>
<evidence type="ECO:0000256" key="8">
    <source>
        <dbReference type="PIRSR" id="PIRSR613078-3"/>
    </source>
</evidence>
<accession>A0A1A0HDF0</accession>
<feature type="binding site" evidence="7">
    <location>
        <position position="99"/>
    </location>
    <ligand>
        <name>substrate</name>
    </ligand>
</feature>
<dbReference type="InterPro" id="IPR005952">
    <property type="entry name" value="Phosphogly_mut1"/>
</dbReference>
<dbReference type="InterPro" id="IPR013078">
    <property type="entry name" value="His_Pase_superF_clade-1"/>
</dbReference>
<dbReference type="InterPro" id="IPR029033">
    <property type="entry name" value="His_PPase_superfam"/>
</dbReference>
<evidence type="ECO:0000256" key="3">
    <source>
        <dbReference type="ARBA" id="ARBA00006717"/>
    </source>
</evidence>
<organism evidence="10 11">
    <name type="scientific">Metschnikowia bicuspidata var. bicuspidata NRRL YB-4993</name>
    <dbReference type="NCBI Taxonomy" id="869754"/>
    <lineage>
        <taxon>Eukaryota</taxon>
        <taxon>Fungi</taxon>
        <taxon>Dikarya</taxon>
        <taxon>Ascomycota</taxon>
        <taxon>Saccharomycotina</taxon>
        <taxon>Pichiomycetes</taxon>
        <taxon>Metschnikowiaceae</taxon>
        <taxon>Metschnikowia</taxon>
    </lineage>
</organism>
<keyword evidence="5 9" id="KW-0413">Isomerase</keyword>
<evidence type="ECO:0000256" key="5">
    <source>
        <dbReference type="ARBA" id="ARBA00023235"/>
    </source>
</evidence>
<dbReference type="PANTHER" id="PTHR11931">
    <property type="entry name" value="PHOSPHOGLYCERATE MUTASE"/>
    <property type="match status" value="1"/>
</dbReference>
<dbReference type="EC" id="5.4.2.11" evidence="9"/>
<feature type="binding site" evidence="7">
    <location>
        <position position="61"/>
    </location>
    <ligand>
        <name>substrate</name>
    </ligand>
</feature>
<evidence type="ECO:0000256" key="9">
    <source>
        <dbReference type="RuleBase" id="RU004511"/>
    </source>
</evidence>
<dbReference type="UniPathway" id="UPA00109">
    <property type="reaction ID" value="UER00186"/>
</dbReference>
<comment type="catalytic activity">
    <reaction evidence="1 9">
        <text>(2R)-2-phosphoglycerate = (2R)-3-phosphoglycerate</text>
        <dbReference type="Rhea" id="RHEA:15901"/>
        <dbReference type="ChEBI" id="CHEBI:58272"/>
        <dbReference type="ChEBI" id="CHEBI:58289"/>
        <dbReference type="EC" id="5.4.2.11"/>
    </reaction>
</comment>
<keyword evidence="4 9" id="KW-0324">Glycolysis</keyword>
<keyword evidence="11" id="KW-1185">Reference proteome</keyword>
<evidence type="ECO:0000256" key="2">
    <source>
        <dbReference type="ARBA" id="ARBA00004798"/>
    </source>
</evidence>
<dbReference type="SMART" id="SM00855">
    <property type="entry name" value="PGAM"/>
    <property type="match status" value="1"/>
</dbReference>
<sequence length="254" mass="29538">MPHKLIVLRHGESQWNHENRFCGWIDIPLSEKGRREAHHAGQLLTAHGIKPSFMFTSMLQRSIQTGQIILETVGRMWVPHEKSWRLNERHYGAFQGRSKSEVYRQYGKARYQYYRRDFHAVPPKADARHDASIDERYEGLLDRTAPSGESLETTLQRLLPYVESDIVSRRVLGHHDTVLVVTHGLIVRSLIKHFCHVSDERISEINVPTGVPLVFELDDRGRLLGDYYYLDEELARRGMEKVAREGQVQERAKC</sequence>
<dbReference type="CDD" id="cd07067">
    <property type="entry name" value="HP_PGM_like"/>
    <property type="match status" value="1"/>
</dbReference>
<dbReference type="EMBL" id="LXTC01000002">
    <property type="protein sequence ID" value="OBA21922.1"/>
    <property type="molecule type" value="Genomic_DNA"/>
</dbReference>
<reference evidence="10 11" key="1">
    <citation type="submission" date="2016-05" db="EMBL/GenBank/DDBJ databases">
        <title>Comparative genomics of biotechnologically important yeasts.</title>
        <authorList>
            <consortium name="DOE Joint Genome Institute"/>
            <person name="Riley R."/>
            <person name="Haridas S."/>
            <person name="Wolfe K.H."/>
            <person name="Lopes M.R."/>
            <person name="Hittinger C.T."/>
            <person name="Goker M."/>
            <person name="Salamov A."/>
            <person name="Wisecaver J."/>
            <person name="Long T.M."/>
            <person name="Aerts A.L."/>
            <person name="Barry K."/>
            <person name="Choi C."/>
            <person name="Clum A."/>
            <person name="Coughlan A.Y."/>
            <person name="Deshpande S."/>
            <person name="Douglass A.P."/>
            <person name="Hanson S.J."/>
            <person name="Klenk H.-P."/>
            <person name="LaButti K."/>
            <person name="Lapidus A."/>
            <person name="Lindquist E."/>
            <person name="Lipzen A."/>
            <person name="Meier-kolthoff J.P."/>
            <person name="Ohm R.A."/>
            <person name="Otillar R.P."/>
            <person name="Pangilinan J."/>
            <person name="Peng Y."/>
            <person name="Rokas A."/>
            <person name="Rosa C.A."/>
            <person name="Scheuner C."/>
            <person name="Sibirny A.A."/>
            <person name="Slot J.C."/>
            <person name="Stielow J.B."/>
            <person name="Sun H."/>
            <person name="Kurtzman C.P."/>
            <person name="Blackwell M."/>
            <person name="Grigoriev I.V."/>
            <person name="Jeffries T.W."/>
        </authorList>
    </citation>
    <scope>NUCLEOTIDE SEQUENCE [LARGE SCALE GENOMIC DNA]</scope>
    <source>
        <strain evidence="10 11">NRRL YB-4993</strain>
    </source>
</reference>
<dbReference type="GeneID" id="30030254"/>
<dbReference type="STRING" id="869754.A0A1A0HDF0"/>
<comment type="caution">
    <text evidence="10">The sequence shown here is derived from an EMBL/GenBank/DDBJ whole genome shotgun (WGS) entry which is preliminary data.</text>
</comment>
<feature type="site" description="Transition state stabilizer" evidence="8">
    <location>
        <position position="183"/>
    </location>
</feature>
<proteinExistence type="inferred from homology"/>
<feature type="active site" description="Tele-phosphohistidine intermediate" evidence="6">
    <location>
        <position position="10"/>
    </location>
</feature>
<comment type="pathway">
    <text evidence="2 9">Carbohydrate degradation; glycolysis; pyruvate from D-glyceraldehyde 3-phosphate: step 3/5.</text>
</comment>
<dbReference type="HAMAP" id="MF_01039">
    <property type="entry name" value="PGAM_GpmA"/>
    <property type="match status" value="1"/>
</dbReference>
<evidence type="ECO:0000313" key="10">
    <source>
        <dbReference type="EMBL" id="OBA21922.1"/>
    </source>
</evidence>
<evidence type="ECO:0000256" key="7">
    <source>
        <dbReference type="PIRSR" id="PIRSR613078-2"/>
    </source>
</evidence>
<feature type="active site" description="Proton donor/acceptor" evidence="6">
    <location>
        <position position="88"/>
    </location>
</feature>
<dbReference type="Proteomes" id="UP000092555">
    <property type="component" value="Unassembled WGS sequence"/>
</dbReference>
<protein>
    <recommendedName>
        <fullName evidence="9">Phosphoglycerate mutase</fullName>
        <ecNumber evidence="9">5.4.2.11</ecNumber>
    </recommendedName>
</protein>
<dbReference type="GO" id="GO:0004619">
    <property type="term" value="F:phosphoglycerate mutase activity"/>
    <property type="evidence" value="ECO:0007669"/>
    <property type="project" value="UniProtKB-EC"/>
</dbReference>
<dbReference type="FunFam" id="3.40.50.1240:FF:000003">
    <property type="entry name" value="2,3-bisphosphoglycerate-dependent phosphoglycerate mutase"/>
    <property type="match status" value="1"/>
</dbReference>
<dbReference type="Pfam" id="PF00300">
    <property type="entry name" value="His_Phos_1"/>
    <property type="match status" value="1"/>
</dbReference>
<dbReference type="AlphaFoldDB" id="A0A1A0HDF0"/>
<dbReference type="RefSeq" id="XP_018712418.1">
    <property type="nucleotide sequence ID" value="XM_018857278.1"/>
</dbReference>
<dbReference type="Gene3D" id="3.40.50.1240">
    <property type="entry name" value="Phosphoglycerate mutase-like"/>
    <property type="match status" value="1"/>
</dbReference>
<feature type="binding site" evidence="7">
    <location>
        <begin position="9"/>
        <end position="16"/>
    </location>
    <ligand>
        <name>substrate</name>
    </ligand>
</feature>
<feature type="binding site" evidence="7">
    <location>
        <begin position="88"/>
        <end position="91"/>
    </location>
    <ligand>
        <name>substrate</name>
    </ligand>
</feature>
<dbReference type="OrthoDB" id="354304at2759"/>
<feature type="binding site" evidence="7">
    <location>
        <begin position="115"/>
        <end position="116"/>
    </location>
    <ligand>
        <name>substrate</name>
    </ligand>
</feature>
<comment type="similarity">
    <text evidence="3 9">Belongs to the phosphoglycerate mutase family. BPG-dependent PGAM subfamily.</text>
</comment>
<name>A0A1A0HDF0_9ASCO</name>
<dbReference type="SUPFAM" id="SSF53254">
    <property type="entry name" value="Phosphoglycerate mutase-like"/>
    <property type="match status" value="1"/>
</dbReference>